<dbReference type="EMBL" id="QZCW01000001">
    <property type="protein sequence ID" value="MCW5319832.1"/>
    <property type="molecule type" value="Genomic_DNA"/>
</dbReference>
<sequence>MKNSETGAAPKLQHAAIGVDPQGVATLTIREAGSLNILGTPVITDLISGLRHLAGDSRVRAVVLRGTGDKAFVAGADIREMGALDTATAKLFIDNLRQLCEAVRQFPTPVIARIPGWTLGGGLELAMACDIRIAASQAHFGMPEVKVGIPSIIHAALMPGLIGNARANWMLLTGDNIDAAKAAAWGLVDTVVNLEELDQEVARVANQFASYGPSVLRQQKRLLREWKQDPLDRAIENGVGEFASAFATGEPQRFMQAFVDKKAASHAAQA</sequence>
<evidence type="ECO:0000313" key="3">
    <source>
        <dbReference type="Proteomes" id="UP001208935"/>
    </source>
</evidence>
<accession>A0ABT3KNF1</accession>
<evidence type="ECO:0000313" key="2">
    <source>
        <dbReference type="EMBL" id="MCW5319832.1"/>
    </source>
</evidence>
<keyword evidence="2" id="KW-0456">Lyase</keyword>
<reference evidence="3" key="1">
    <citation type="submission" date="2023-07" db="EMBL/GenBank/DDBJ databases">
        <title>Verminephrobacter genomes.</title>
        <authorList>
            <person name="Lund M.B."/>
        </authorList>
    </citation>
    <scope>NUCLEOTIDE SEQUENCE [LARGE SCALE GENOMIC DNA]</scope>
    <source>
        <strain evidence="3">AtM5-05</strain>
    </source>
</reference>
<proteinExistence type="inferred from homology"/>
<dbReference type="NCBIfam" id="NF004795">
    <property type="entry name" value="PRK06143.1"/>
    <property type="match status" value="1"/>
</dbReference>
<dbReference type="EC" id="4.2.1.17" evidence="2"/>
<dbReference type="CDD" id="cd06558">
    <property type="entry name" value="crotonase-like"/>
    <property type="match status" value="1"/>
</dbReference>
<dbReference type="SUPFAM" id="SSF52096">
    <property type="entry name" value="ClpP/crotonase"/>
    <property type="match status" value="1"/>
</dbReference>
<dbReference type="GO" id="GO:0004300">
    <property type="term" value="F:enoyl-CoA hydratase activity"/>
    <property type="evidence" value="ECO:0007669"/>
    <property type="project" value="UniProtKB-EC"/>
</dbReference>
<keyword evidence="3" id="KW-1185">Reference proteome</keyword>
<gene>
    <name evidence="2" type="ORF">D5039_01185</name>
</gene>
<dbReference type="Pfam" id="PF00378">
    <property type="entry name" value="ECH_1"/>
    <property type="match status" value="1"/>
</dbReference>
<dbReference type="InterPro" id="IPR029045">
    <property type="entry name" value="ClpP/crotonase-like_dom_sf"/>
</dbReference>
<dbReference type="Proteomes" id="UP001208935">
    <property type="component" value="Unassembled WGS sequence"/>
</dbReference>
<dbReference type="Gene3D" id="3.90.226.10">
    <property type="entry name" value="2-enoyl-CoA Hydratase, Chain A, domain 1"/>
    <property type="match status" value="1"/>
</dbReference>
<protein>
    <submittedName>
        <fullName evidence="2">Enoyl-CoA hydratase</fullName>
        <ecNumber evidence="2">4.2.1.17</ecNumber>
    </submittedName>
</protein>
<evidence type="ECO:0000256" key="1">
    <source>
        <dbReference type="ARBA" id="ARBA00005254"/>
    </source>
</evidence>
<dbReference type="PANTHER" id="PTHR11941:SF171">
    <property type="entry name" value="SD19268P"/>
    <property type="match status" value="1"/>
</dbReference>
<dbReference type="InterPro" id="IPR001753">
    <property type="entry name" value="Enoyl-CoA_hydra/iso"/>
</dbReference>
<comment type="similarity">
    <text evidence="1">Belongs to the enoyl-CoA hydratase/isomerase family.</text>
</comment>
<dbReference type="PANTHER" id="PTHR11941">
    <property type="entry name" value="ENOYL-COA HYDRATASE-RELATED"/>
    <property type="match status" value="1"/>
</dbReference>
<dbReference type="RefSeq" id="WP_265280773.1">
    <property type="nucleotide sequence ID" value="NZ_QZCW01000001.1"/>
</dbReference>
<organism evidence="2 3">
    <name type="scientific">Verminephrobacter aporrectodeae subsp. tuberculatae</name>
    <dbReference type="NCBI Taxonomy" id="1110392"/>
    <lineage>
        <taxon>Bacteria</taxon>
        <taxon>Pseudomonadati</taxon>
        <taxon>Pseudomonadota</taxon>
        <taxon>Betaproteobacteria</taxon>
        <taxon>Burkholderiales</taxon>
        <taxon>Comamonadaceae</taxon>
        <taxon>Verminephrobacter</taxon>
    </lineage>
</organism>
<name>A0ABT3KNF1_9BURK</name>
<comment type="caution">
    <text evidence="2">The sequence shown here is derived from an EMBL/GenBank/DDBJ whole genome shotgun (WGS) entry which is preliminary data.</text>
</comment>